<protein>
    <submittedName>
        <fullName evidence="1">Uncharacterized protein</fullName>
    </submittedName>
</protein>
<proteinExistence type="predicted"/>
<reference evidence="1 2" key="1">
    <citation type="submission" date="2014-06" db="EMBL/GenBank/DDBJ databases">
        <authorList>
            <person name="Bishop-Lilly K.A."/>
            <person name="Broomall S.M."/>
            <person name="Chain P.S."/>
            <person name="Chertkov O."/>
            <person name="Coyne S.R."/>
            <person name="Daligault H.E."/>
            <person name="Davenport K.W."/>
            <person name="Erkkila T."/>
            <person name="Frey K.G."/>
            <person name="Gibbons H.S."/>
            <person name="Gu W."/>
            <person name="Jaissle J."/>
            <person name="Johnson S.L."/>
            <person name="Koroleva G.I."/>
            <person name="Ladner J.T."/>
            <person name="Lo C.-C."/>
            <person name="Minogue T.D."/>
            <person name="Munk C."/>
            <person name="Palacios G.F."/>
            <person name="Redden C.L."/>
            <person name="Rosenzweig C.N."/>
            <person name="Scholz M.B."/>
            <person name="Teshima H."/>
            <person name="Xu Y."/>
        </authorList>
    </citation>
    <scope>NUCLEOTIDE SEQUENCE [LARGE SCALE GENOMIC DNA]</scope>
    <source>
        <strain evidence="1 2">EO147</strain>
    </source>
</reference>
<dbReference type="KEGG" id="bok:DM82_6007"/>
<gene>
    <name evidence="1" type="ORF">DM82_6007</name>
</gene>
<keyword evidence="2" id="KW-1185">Reference proteome</keyword>
<evidence type="ECO:0000313" key="1">
    <source>
        <dbReference type="EMBL" id="AIO69680.1"/>
    </source>
</evidence>
<evidence type="ECO:0000313" key="2">
    <source>
        <dbReference type="Proteomes" id="UP000029424"/>
    </source>
</evidence>
<dbReference type="EMBL" id="CP008727">
    <property type="protein sequence ID" value="AIO69680.1"/>
    <property type="molecule type" value="Genomic_DNA"/>
</dbReference>
<accession>A0AAI8FR61</accession>
<sequence>MENVGEMANHDRHASKPAKSLESQVLIVFQFI</sequence>
<organism evidence="1 2">
    <name type="scientific">Burkholderia oklahomensis</name>
    <dbReference type="NCBI Taxonomy" id="342113"/>
    <lineage>
        <taxon>Bacteria</taxon>
        <taxon>Pseudomonadati</taxon>
        <taxon>Pseudomonadota</taxon>
        <taxon>Betaproteobacteria</taxon>
        <taxon>Burkholderiales</taxon>
        <taxon>Burkholderiaceae</taxon>
        <taxon>Burkholderia</taxon>
        <taxon>pseudomallei group</taxon>
    </lineage>
</organism>
<dbReference type="Proteomes" id="UP000029424">
    <property type="component" value="Chromosome 2"/>
</dbReference>
<dbReference type="AlphaFoldDB" id="A0AAI8FR61"/>
<name>A0AAI8FR61_9BURK</name>